<dbReference type="AlphaFoldDB" id="A0AAP2DUX0"/>
<feature type="domain" description="Cyclic nucleotide-binding" evidence="1">
    <location>
        <begin position="11"/>
        <end position="115"/>
    </location>
</feature>
<organism evidence="2 3">
    <name type="scientific">Dawidia cretensis</name>
    <dbReference type="NCBI Taxonomy" id="2782350"/>
    <lineage>
        <taxon>Bacteria</taxon>
        <taxon>Pseudomonadati</taxon>
        <taxon>Bacteroidota</taxon>
        <taxon>Cytophagia</taxon>
        <taxon>Cytophagales</taxon>
        <taxon>Chryseotaleaceae</taxon>
        <taxon>Dawidia</taxon>
    </lineage>
</organism>
<dbReference type="CDD" id="cd00038">
    <property type="entry name" value="CAP_ED"/>
    <property type="match status" value="1"/>
</dbReference>
<dbReference type="InterPro" id="IPR000595">
    <property type="entry name" value="cNMP-bd_dom"/>
</dbReference>
<dbReference type="SUPFAM" id="SSF51206">
    <property type="entry name" value="cAMP-binding domain-like"/>
    <property type="match status" value="1"/>
</dbReference>
<accession>A0AAP2DUX0</accession>
<dbReference type="InterPro" id="IPR014710">
    <property type="entry name" value="RmlC-like_jellyroll"/>
</dbReference>
<name>A0AAP2DUX0_9BACT</name>
<dbReference type="PROSITE" id="PS50042">
    <property type="entry name" value="CNMP_BINDING_3"/>
    <property type="match status" value="1"/>
</dbReference>
<keyword evidence="3" id="KW-1185">Reference proteome</keyword>
<protein>
    <submittedName>
        <fullName evidence="2">Crp/Fnr family transcriptional regulator</fullName>
    </submittedName>
</protein>
<dbReference type="EMBL" id="JAHESE010000004">
    <property type="protein sequence ID" value="MBT1708020.1"/>
    <property type="molecule type" value="Genomic_DNA"/>
</dbReference>
<sequence>MQSALQQHIQKFVSIPEEDMPGILAYFTPMHLQKKENLLVEGNVCHSNYFVVKGYLRMFYVSDKGDEKTIQFALENWWMADYDSFSHQRPGVFSIQAVERAEVLALHYQAQEKMLQQYPLLERYFRLMHQRAHAASQQRIRGQFSFSREDQYLNFARRYPEFVQRVPQYLLASFLGFTPEYLSEIRAKKRS</sequence>
<dbReference type="RefSeq" id="WP_254083609.1">
    <property type="nucleotide sequence ID" value="NZ_JAHESE010000004.1"/>
</dbReference>
<dbReference type="InterPro" id="IPR018490">
    <property type="entry name" value="cNMP-bd_dom_sf"/>
</dbReference>
<gene>
    <name evidence="2" type="ORF">KK062_07295</name>
</gene>
<reference evidence="2 3" key="1">
    <citation type="submission" date="2021-05" db="EMBL/GenBank/DDBJ databases">
        <title>A Polyphasic approach of four new species of the genus Ohtaekwangia: Ohtaekwangia histidinii sp. nov., Ohtaekwangia cretensis sp. nov., Ohtaekwangia indiensis sp. nov., Ohtaekwangia reichenbachii sp. nov. from diverse environment.</title>
        <authorList>
            <person name="Octaviana S."/>
        </authorList>
    </citation>
    <scope>NUCLEOTIDE SEQUENCE [LARGE SCALE GENOMIC DNA]</scope>
    <source>
        <strain evidence="2 3">PWU5</strain>
    </source>
</reference>
<dbReference type="Pfam" id="PF00027">
    <property type="entry name" value="cNMP_binding"/>
    <property type="match status" value="1"/>
</dbReference>
<comment type="caution">
    <text evidence="2">The sequence shown here is derived from an EMBL/GenBank/DDBJ whole genome shotgun (WGS) entry which is preliminary data.</text>
</comment>
<proteinExistence type="predicted"/>
<evidence type="ECO:0000259" key="1">
    <source>
        <dbReference type="PROSITE" id="PS50042"/>
    </source>
</evidence>
<evidence type="ECO:0000313" key="3">
    <source>
        <dbReference type="Proteomes" id="UP001319080"/>
    </source>
</evidence>
<dbReference type="Proteomes" id="UP001319080">
    <property type="component" value="Unassembled WGS sequence"/>
</dbReference>
<dbReference type="Gene3D" id="2.60.120.10">
    <property type="entry name" value="Jelly Rolls"/>
    <property type="match status" value="1"/>
</dbReference>
<evidence type="ECO:0000313" key="2">
    <source>
        <dbReference type="EMBL" id="MBT1708020.1"/>
    </source>
</evidence>